<evidence type="ECO:0000313" key="2">
    <source>
        <dbReference type="Proteomes" id="UP000178449"/>
    </source>
</evidence>
<dbReference type="GO" id="GO:0030151">
    <property type="term" value="F:molybdenum ion binding"/>
    <property type="evidence" value="ECO:0007669"/>
    <property type="project" value="InterPro"/>
</dbReference>
<dbReference type="AlphaFoldDB" id="A0A1F6G8R5"/>
<sequence length="188" mass="21587">MEPSKAKRFRAQLEAHQTGLEYGEFMAQILASHLAGEGAMPYYLGLKESEFEKMIKAYFGDLRVVAPTCAPLDESRCPEREDLERYLASEAENLNPSTLWFIQIIIAGLLGANHLWEDLGLVSRPELRRLLEAVFPKMAVKNTQNMRWKKFIYKQLCIAEGFVYVCRSPSCEQCSEYSLCFETKEEQT</sequence>
<protein>
    <recommendedName>
        <fullName evidence="3">Nitrogen fixation protein NifQ</fullName>
    </recommendedName>
</protein>
<organism evidence="1 2">
    <name type="scientific">Candidatus Lambdaproteobacteria bacterium RIFOXYD2_FULL_50_16</name>
    <dbReference type="NCBI Taxonomy" id="1817772"/>
    <lineage>
        <taxon>Bacteria</taxon>
        <taxon>Pseudomonadati</taxon>
        <taxon>Pseudomonadota</taxon>
        <taxon>Candidatus Lambdaproteobacteria</taxon>
    </lineage>
</organism>
<dbReference type="Pfam" id="PF04891">
    <property type="entry name" value="NifQ"/>
    <property type="match status" value="1"/>
</dbReference>
<dbReference type="STRING" id="1817772.A2527_01415"/>
<name>A0A1F6G8R5_9PROT</name>
<dbReference type="InterPro" id="IPR006975">
    <property type="entry name" value="NifQ"/>
</dbReference>
<evidence type="ECO:0000313" key="1">
    <source>
        <dbReference type="EMBL" id="OGG94494.1"/>
    </source>
</evidence>
<dbReference type="Proteomes" id="UP000178449">
    <property type="component" value="Unassembled WGS sequence"/>
</dbReference>
<gene>
    <name evidence="1" type="ORF">A2527_01415</name>
</gene>
<dbReference type="GO" id="GO:0009399">
    <property type="term" value="P:nitrogen fixation"/>
    <property type="evidence" value="ECO:0007669"/>
    <property type="project" value="InterPro"/>
</dbReference>
<accession>A0A1F6G8R5</accession>
<evidence type="ECO:0008006" key="3">
    <source>
        <dbReference type="Google" id="ProtNLM"/>
    </source>
</evidence>
<proteinExistence type="predicted"/>
<reference evidence="1 2" key="1">
    <citation type="journal article" date="2016" name="Nat. Commun.">
        <title>Thousands of microbial genomes shed light on interconnected biogeochemical processes in an aquifer system.</title>
        <authorList>
            <person name="Anantharaman K."/>
            <person name="Brown C.T."/>
            <person name="Hug L.A."/>
            <person name="Sharon I."/>
            <person name="Castelle C.J."/>
            <person name="Probst A.J."/>
            <person name="Thomas B.C."/>
            <person name="Singh A."/>
            <person name="Wilkins M.J."/>
            <person name="Karaoz U."/>
            <person name="Brodie E.L."/>
            <person name="Williams K.H."/>
            <person name="Hubbard S.S."/>
            <person name="Banfield J.F."/>
        </authorList>
    </citation>
    <scope>NUCLEOTIDE SEQUENCE [LARGE SCALE GENOMIC DNA]</scope>
</reference>
<dbReference type="EMBL" id="MFNE01000038">
    <property type="protein sequence ID" value="OGG94494.1"/>
    <property type="molecule type" value="Genomic_DNA"/>
</dbReference>
<comment type="caution">
    <text evidence="1">The sequence shown here is derived from an EMBL/GenBank/DDBJ whole genome shotgun (WGS) entry which is preliminary data.</text>
</comment>